<feature type="transmembrane region" description="Helical" evidence="3">
    <location>
        <begin position="345"/>
        <end position="363"/>
    </location>
</feature>
<dbReference type="RefSeq" id="WP_139600723.1">
    <property type="nucleotide sequence ID" value="NZ_VDCQ01000003.1"/>
</dbReference>
<feature type="transmembrane region" description="Helical" evidence="3">
    <location>
        <begin position="310"/>
        <end position="333"/>
    </location>
</feature>
<accession>A0A5C4TH66</accession>
<reference evidence="5 6" key="1">
    <citation type="submission" date="2019-05" db="EMBL/GenBank/DDBJ databases">
        <title>We sequenced the genome of Paenibacillus hemerocallicola KCTC 33185 for further insight into its adaptation and study the phylogeny of Paenibacillus.</title>
        <authorList>
            <person name="Narsing Rao M.P."/>
        </authorList>
    </citation>
    <scope>NUCLEOTIDE SEQUENCE [LARGE SCALE GENOMIC DNA]</scope>
    <source>
        <strain evidence="5 6">KCTC 33185</strain>
    </source>
</reference>
<proteinExistence type="inferred from homology"/>
<dbReference type="InterPro" id="IPR002656">
    <property type="entry name" value="Acyl_transf_3_dom"/>
</dbReference>
<evidence type="ECO:0000313" key="6">
    <source>
        <dbReference type="Proteomes" id="UP000307943"/>
    </source>
</evidence>
<keyword evidence="6" id="KW-1185">Reference proteome</keyword>
<keyword evidence="3" id="KW-0472">Membrane</keyword>
<feature type="transmembrane region" description="Helical" evidence="3">
    <location>
        <begin position="240"/>
        <end position="257"/>
    </location>
</feature>
<dbReference type="EMBL" id="VDCQ01000003">
    <property type="protein sequence ID" value="TNJ67820.1"/>
    <property type="molecule type" value="Genomic_DNA"/>
</dbReference>
<protein>
    <recommendedName>
        <fullName evidence="4">Acyltransferase 3 domain-containing protein</fullName>
    </recommendedName>
</protein>
<dbReference type="Pfam" id="PF01757">
    <property type="entry name" value="Acyl_transf_3"/>
    <property type="match status" value="1"/>
</dbReference>
<evidence type="ECO:0000259" key="4">
    <source>
        <dbReference type="Pfam" id="PF01757"/>
    </source>
</evidence>
<gene>
    <name evidence="5" type="ORF">FE784_03485</name>
</gene>
<comment type="caution">
    <text evidence="5">The sequence shown here is derived from an EMBL/GenBank/DDBJ whole genome shotgun (WGS) entry which is preliminary data.</text>
</comment>
<comment type="subcellular location">
    <subcellularLocation>
        <location evidence="1">Membrane</location>
    </subcellularLocation>
</comment>
<evidence type="ECO:0000256" key="3">
    <source>
        <dbReference type="SAM" id="Phobius"/>
    </source>
</evidence>
<feature type="domain" description="Acyltransferase 3" evidence="4">
    <location>
        <begin position="6"/>
        <end position="359"/>
    </location>
</feature>
<evidence type="ECO:0000256" key="2">
    <source>
        <dbReference type="ARBA" id="ARBA00007400"/>
    </source>
</evidence>
<feature type="transmembrane region" description="Helical" evidence="3">
    <location>
        <begin position="49"/>
        <end position="71"/>
    </location>
</feature>
<feature type="transmembrane region" description="Helical" evidence="3">
    <location>
        <begin position="131"/>
        <end position="156"/>
    </location>
</feature>
<keyword evidence="3" id="KW-0812">Transmembrane</keyword>
<feature type="transmembrane region" description="Helical" evidence="3">
    <location>
        <begin position="208"/>
        <end position="228"/>
    </location>
</feature>
<dbReference type="InterPro" id="IPR050623">
    <property type="entry name" value="Glucan_succinyl_AcylTrfase"/>
</dbReference>
<dbReference type="PANTHER" id="PTHR36927:SF4">
    <property type="entry name" value="BLR5718 PROTEIN"/>
    <property type="match status" value="1"/>
</dbReference>
<keyword evidence="3" id="KW-1133">Transmembrane helix</keyword>
<sequence>MEKRLIYLDSLKVFMTVLVVLHHTAIIYGGSGSWFYYEHQDDVVVNTLLTMFTAVNQSFFMGLFFFISGFVTPASYDRHGAGHFLKLRLFRFGIPLLFYMLVIAPLLQYVASGYNGSLGTFIQEEIIPNPLQGVIAFAVGPLWYLEALLLFFAGYAGFRRLTAGKCRGKRIALSPSLIAGYVVAVAATNFVIRLAYPVGEDVLNLQLAYFPAYIGLFMAGVAAYRGQWLQQLTNDSARKWKWVVVVLIILMAAGMALGGAMEGDISMFMGGISWQSAFYSMIDPLMGLGISYVLLVWFRERWSAATKSIGWLSANAFLVYILHALFVTYAAFALRDLGWNPMMKFILAGCAAVLLSYTAASLIRRIPGVKKVV</sequence>
<dbReference type="OrthoDB" id="5446016at2"/>
<organism evidence="5 6">
    <name type="scientific">Paenibacillus hemerocallicola</name>
    <dbReference type="NCBI Taxonomy" id="1172614"/>
    <lineage>
        <taxon>Bacteria</taxon>
        <taxon>Bacillati</taxon>
        <taxon>Bacillota</taxon>
        <taxon>Bacilli</taxon>
        <taxon>Bacillales</taxon>
        <taxon>Paenibacillaceae</taxon>
        <taxon>Paenibacillus</taxon>
    </lineage>
</organism>
<evidence type="ECO:0000313" key="5">
    <source>
        <dbReference type="EMBL" id="TNJ67820.1"/>
    </source>
</evidence>
<dbReference type="AlphaFoldDB" id="A0A5C4TH66"/>
<name>A0A5C4TH66_9BACL</name>
<feature type="transmembrane region" description="Helical" evidence="3">
    <location>
        <begin position="277"/>
        <end position="298"/>
    </location>
</feature>
<dbReference type="GO" id="GO:0016747">
    <property type="term" value="F:acyltransferase activity, transferring groups other than amino-acyl groups"/>
    <property type="evidence" value="ECO:0007669"/>
    <property type="project" value="InterPro"/>
</dbReference>
<feature type="transmembrane region" description="Helical" evidence="3">
    <location>
        <begin position="92"/>
        <end position="111"/>
    </location>
</feature>
<feature type="transmembrane region" description="Helical" evidence="3">
    <location>
        <begin position="177"/>
        <end position="196"/>
    </location>
</feature>
<evidence type="ECO:0000256" key="1">
    <source>
        <dbReference type="ARBA" id="ARBA00004370"/>
    </source>
</evidence>
<dbReference type="PANTHER" id="PTHR36927">
    <property type="entry name" value="BLR4337 PROTEIN"/>
    <property type="match status" value="1"/>
</dbReference>
<comment type="similarity">
    <text evidence="2">Belongs to the acyltransferase 3 family.</text>
</comment>
<feature type="transmembrane region" description="Helical" evidence="3">
    <location>
        <begin position="12"/>
        <end position="37"/>
    </location>
</feature>
<dbReference type="Proteomes" id="UP000307943">
    <property type="component" value="Unassembled WGS sequence"/>
</dbReference>